<dbReference type="PRINTS" id="PR00813">
    <property type="entry name" value="BCTERIALGSPG"/>
</dbReference>
<evidence type="ECO:0000256" key="5">
    <source>
        <dbReference type="ARBA" id="ARBA00023136"/>
    </source>
</evidence>
<keyword evidence="3 6" id="KW-0812">Transmembrane</keyword>
<name>A0A0K6HU78_9BURK</name>
<dbReference type="InterPro" id="IPR045584">
    <property type="entry name" value="Pilin-like"/>
</dbReference>
<evidence type="ECO:0000256" key="3">
    <source>
        <dbReference type="ARBA" id="ARBA00022692"/>
    </source>
</evidence>
<organism evidence="7 8">
    <name type="scientific">Thiomonas bhubaneswarensis</name>
    <dbReference type="NCBI Taxonomy" id="339866"/>
    <lineage>
        <taxon>Bacteria</taxon>
        <taxon>Pseudomonadati</taxon>
        <taxon>Pseudomonadota</taxon>
        <taxon>Betaproteobacteria</taxon>
        <taxon>Burkholderiales</taxon>
        <taxon>Thiomonas</taxon>
    </lineage>
</organism>
<evidence type="ECO:0000256" key="6">
    <source>
        <dbReference type="SAM" id="Phobius"/>
    </source>
</evidence>
<dbReference type="Gene3D" id="3.30.700.10">
    <property type="entry name" value="Glycoprotein, Type 4 Pilin"/>
    <property type="match status" value="1"/>
</dbReference>
<dbReference type="SUPFAM" id="SSF54523">
    <property type="entry name" value="Pili subunits"/>
    <property type="match status" value="1"/>
</dbReference>
<gene>
    <name evidence="7" type="ORF">Ga0061069_10246</name>
</gene>
<dbReference type="EMBL" id="CYHF01000002">
    <property type="protein sequence ID" value="CUA94328.1"/>
    <property type="molecule type" value="Genomic_DNA"/>
</dbReference>
<dbReference type="STRING" id="339866.GCA_001418255_00570"/>
<proteinExistence type="predicted"/>
<dbReference type="PANTHER" id="PTHR30093:SF44">
    <property type="entry name" value="TYPE II SECRETION SYSTEM CORE PROTEIN G"/>
    <property type="match status" value="1"/>
</dbReference>
<evidence type="ECO:0000256" key="2">
    <source>
        <dbReference type="ARBA" id="ARBA00022481"/>
    </source>
</evidence>
<dbReference type="Pfam" id="PF07963">
    <property type="entry name" value="N_methyl"/>
    <property type="match status" value="1"/>
</dbReference>
<protein>
    <submittedName>
        <fullName evidence="7">Prepilin-type N-terminal cleavage/methylation domain</fullName>
    </submittedName>
</protein>
<evidence type="ECO:0000256" key="4">
    <source>
        <dbReference type="ARBA" id="ARBA00022989"/>
    </source>
</evidence>
<keyword evidence="5 6" id="KW-0472">Membrane</keyword>
<evidence type="ECO:0000256" key="1">
    <source>
        <dbReference type="ARBA" id="ARBA00004167"/>
    </source>
</evidence>
<reference evidence="8" key="1">
    <citation type="submission" date="2015-08" db="EMBL/GenBank/DDBJ databases">
        <authorList>
            <person name="Varghese N."/>
        </authorList>
    </citation>
    <scope>NUCLEOTIDE SEQUENCE [LARGE SCALE GENOMIC DNA]</scope>
    <source>
        <strain evidence="8">DSM 18181</strain>
    </source>
</reference>
<dbReference type="InterPro" id="IPR012902">
    <property type="entry name" value="N_methyl_site"/>
</dbReference>
<dbReference type="InterPro" id="IPR000983">
    <property type="entry name" value="Bac_GSPG_pilin"/>
</dbReference>
<dbReference type="PROSITE" id="PS00409">
    <property type="entry name" value="PROKAR_NTER_METHYL"/>
    <property type="match status" value="1"/>
</dbReference>
<evidence type="ECO:0000313" key="8">
    <source>
        <dbReference type="Proteomes" id="UP000183649"/>
    </source>
</evidence>
<dbReference type="InterPro" id="IPR031982">
    <property type="entry name" value="PilE-like"/>
</dbReference>
<dbReference type="AlphaFoldDB" id="A0A0K6HU78"/>
<dbReference type="Proteomes" id="UP000183649">
    <property type="component" value="Unassembled WGS sequence"/>
</dbReference>
<dbReference type="GO" id="GO:0015627">
    <property type="term" value="C:type II protein secretion system complex"/>
    <property type="evidence" value="ECO:0007669"/>
    <property type="project" value="InterPro"/>
</dbReference>
<dbReference type="GO" id="GO:0015628">
    <property type="term" value="P:protein secretion by the type II secretion system"/>
    <property type="evidence" value="ECO:0007669"/>
    <property type="project" value="InterPro"/>
</dbReference>
<dbReference type="GO" id="GO:0043683">
    <property type="term" value="P:type IV pilus assembly"/>
    <property type="evidence" value="ECO:0007669"/>
    <property type="project" value="InterPro"/>
</dbReference>
<keyword evidence="4 6" id="KW-1133">Transmembrane helix</keyword>
<dbReference type="GO" id="GO:0016020">
    <property type="term" value="C:membrane"/>
    <property type="evidence" value="ECO:0007669"/>
    <property type="project" value="UniProtKB-SubCell"/>
</dbReference>
<dbReference type="PANTHER" id="PTHR30093">
    <property type="entry name" value="GENERAL SECRETION PATHWAY PROTEIN G"/>
    <property type="match status" value="1"/>
</dbReference>
<dbReference type="Pfam" id="PF16732">
    <property type="entry name" value="ComP_DUS"/>
    <property type="match status" value="1"/>
</dbReference>
<sequence length="147" mass="15377">MQRNRGFTLIELMIVVAIIAILSAIAIPAYTQYVARSKLTEAFSGLSGMAVAAQQYYQDNRSYVAAGGGGATTCPVPTATAQDYSFACSNVGATTFTFTATPQGNFVGPSYTIDQDGTKTTVLPVPAGWSAPSGGQQCWVRNQSGDC</sequence>
<dbReference type="RefSeq" id="WP_072242957.1">
    <property type="nucleotide sequence ID" value="NZ_CYHF01000002.1"/>
</dbReference>
<accession>A0A0K6HU78</accession>
<keyword evidence="2" id="KW-0488">Methylation</keyword>
<dbReference type="NCBIfam" id="TIGR02532">
    <property type="entry name" value="IV_pilin_GFxxxE"/>
    <property type="match status" value="1"/>
</dbReference>
<dbReference type="OrthoDB" id="8592370at2"/>
<keyword evidence="8" id="KW-1185">Reference proteome</keyword>
<feature type="transmembrane region" description="Helical" evidence="6">
    <location>
        <begin position="12"/>
        <end position="30"/>
    </location>
</feature>
<evidence type="ECO:0000313" key="7">
    <source>
        <dbReference type="EMBL" id="CUA94328.1"/>
    </source>
</evidence>
<comment type="subcellular location">
    <subcellularLocation>
        <location evidence="1">Membrane</location>
        <topology evidence="1">Single-pass membrane protein</topology>
    </subcellularLocation>
</comment>